<keyword evidence="2" id="KW-1185">Reference proteome</keyword>
<evidence type="ECO:0000313" key="1">
    <source>
        <dbReference type="EMBL" id="MEQ2294951.1"/>
    </source>
</evidence>
<dbReference type="Proteomes" id="UP001469553">
    <property type="component" value="Unassembled WGS sequence"/>
</dbReference>
<evidence type="ECO:0000313" key="2">
    <source>
        <dbReference type="Proteomes" id="UP001469553"/>
    </source>
</evidence>
<protein>
    <submittedName>
        <fullName evidence="1">Uncharacterized protein</fullName>
    </submittedName>
</protein>
<sequence length="121" mass="13594">MPGPKIREFTVDPFLPAASEMNALCCLSPPRPSVRFHPANPIRLAASQALHNEDAARCPRPTQLHAFVKTDWRHNARCLAGRMEGTGRDAISPSRAHTFSKADYLMTQNMLEMKGYKHRPQ</sequence>
<proteinExistence type="predicted"/>
<accession>A0ABV0YMM3</accession>
<dbReference type="EMBL" id="JAHRIP010038125">
    <property type="protein sequence ID" value="MEQ2294951.1"/>
    <property type="molecule type" value="Genomic_DNA"/>
</dbReference>
<name>A0ABV0YMM3_9TELE</name>
<gene>
    <name evidence="1" type="ORF">AMECASPLE_009159</name>
</gene>
<comment type="caution">
    <text evidence="1">The sequence shown here is derived from an EMBL/GenBank/DDBJ whole genome shotgun (WGS) entry which is preliminary data.</text>
</comment>
<reference evidence="1 2" key="1">
    <citation type="submission" date="2021-06" db="EMBL/GenBank/DDBJ databases">
        <authorList>
            <person name="Palmer J.M."/>
        </authorList>
    </citation>
    <scope>NUCLEOTIDE SEQUENCE [LARGE SCALE GENOMIC DNA]</scope>
    <source>
        <strain evidence="1 2">AS_MEX2019</strain>
        <tissue evidence="1">Muscle</tissue>
    </source>
</reference>
<organism evidence="1 2">
    <name type="scientific">Ameca splendens</name>
    <dbReference type="NCBI Taxonomy" id="208324"/>
    <lineage>
        <taxon>Eukaryota</taxon>
        <taxon>Metazoa</taxon>
        <taxon>Chordata</taxon>
        <taxon>Craniata</taxon>
        <taxon>Vertebrata</taxon>
        <taxon>Euteleostomi</taxon>
        <taxon>Actinopterygii</taxon>
        <taxon>Neopterygii</taxon>
        <taxon>Teleostei</taxon>
        <taxon>Neoteleostei</taxon>
        <taxon>Acanthomorphata</taxon>
        <taxon>Ovalentaria</taxon>
        <taxon>Atherinomorphae</taxon>
        <taxon>Cyprinodontiformes</taxon>
        <taxon>Goodeidae</taxon>
        <taxon>Ameca</taxon>
    </lineage>
</organism>